<dbReference type="EMBL" id="JARTLD010000043">
    <property type="protein sequence ID" value="MED5018973.1"/>
    <property type="molecule type" value="Genomic_DNA"/>
</dbReference>
<evidence type="ECO:0000313" key="3">
    <source>
        <dbReference type="Proteomes" id="UP001343257"/>
    </source>
</evidence>
<name>A0ABU6PVR8_9BACL</name>
<evidence type="ECO:0008006" key="4">
    <source>
        <dbReference type="Google" id="ProtNLM"/>
    </source>
</evidence>
<organism evidence="2 3">
    <name type="scientific">Paenibacillus chibensis</name>
    <dbReference type="NCBI Taxonomy" id="59846"/>
    <lineage>
        <taxon>Bacteria</taxon>
        <taxon>Bacillati</taxon>
        <taxon>Bacillota</taxon>
        <taxon>Bacilli</taxon>
        <taxon>Bacillales</taxon>
        <taxon>Paenibacillaceae</taxon>
        <taxon>Paenibacillus</taxon>
    </lineage>
</organism>
<feature type="transmembrane region" description="Helical" evidence="1">
    <location>
        <begin position="127"/>
        <end position="144"/>
    </location>
</feature>
<comment type="caution">
    <text evidence="2">The sequence shown here is derived from an EMBL/GenBank/DDBJ whole genome shotgun (WGS) entry which is preliminary data.</text>
</comment>
<keyword evidence="1" id="KW-0472">Membrane</keyword>
<evidence type="ECO:0000256" key="1">
    <source>
        <dbReference type="SAM" id="Phobius"/>
    </source>
</evidence>
<feature type="transmembrane region" description="Helical" evidence="1">
    <location>
        <begin position="94"/>
        <end position="115"/>
    </location>
</feature>
<reference evidence="2 3" key="1">
    <citation type="submission" date="2023-03" db="EMBL/GenBank/DDBJ databases">
        <title>Bacillus Genome Sequencing.</title>
        <authorList>
            <person name="Dunlap C."/>
        </authorList>
    </citation>
    <scope>NUCLEOTIDE SEQUENCE [LARGE SCALE GENOMIC DNA]</scope>
    <source>
        <strain evidence="2 3">NRS-52</strain>
    </source>
</reference>
<protein>
    <recommendedName>
        <fullName evidence="4">DUF1440 domain-containing protein</fullName>
    </recommendedName>
</protein>
<sequence length="160" mass="17497">MNNPGRQIAASAAFWMKGLACGLTGGIVLAFFLKLAELGSGHKVYRLLLNVDFISLMPPRLPEWFELTLHLIVSLAIGLVYAAWIMFRSKPAPLTSALWIGFLSSLLYFPLASLSDRVPAPGDMKSFGWWLTGHLLFGMVLFGSNRMLNLLIGTTGSPKA</sequence>
<proteinExistence type="predicted"/>
<gene>
    <name evidence="2" type="ORF">P9847_16805</name>
</gene>
<dbReference type="RefSeq" id="WP_328279650.1">
    <property type="nucleotide sequence ID" value="NZ_JARTLD010000043.1"/>
</dbReference>
<evidence type="ECO:0000313" key="2">
    <source>
        <dbReference type="EMBL" id="MED5018973.1"/>
    </source>
</evidence>
<feature type="transmembrane region" description="Helical" evidence="1">
    <location>
        <begin position="12"/>
        <end position="32"/>
    </location>
</feature>
<keyword evidence="1" id="KW-1133">Transmembrane helix</keyword>
<accession>A0ABU6PVR8</accession>
<keyword evidence="3" id="KW-1185">Reference proteome</keyword>
<dbReference type="Proteomes" id="UP001343257">
    <property type="component" value="Unassembled WGS sequence"/>
</dbReference>
<feature type="transmembrane region" description="Helical" evidence="1">
    <location>
        <begin position="67"/>
        <end position="87"/>
    </location>
</feature>
<keyword evidence="1" id="KW-0812">Transmembrane</keyword>